<reference evidence="2 5" key="2">
    <citation type="submission" date="2019-07" db="EMBL/GenBank/DDBJ databases">
        <title>Whole genome shotgun sequence of Lactobacillus siliginis NBRC 101315.</title>
        <authorList>
            <person name="Hosoyama A."/>
            <person name="Uohara A."/>
            <person name="Ohji S."/>
            <person name="Ichikawa N."/>
        </authorList>
    </citation>
    <scope>NUCLEOTIDE SEQUENCE [LARGE SCALE GENOMIC DNA]</scope>
    <source>
        <strain evidence="2 5">NBRC 101315</strain>
    </source>
</reference>
<gene>
    <name evidence="3" type="ORF">IV55_GL001265</name>
    <name evidence="2" type="ORF">LSI01_11910</name>
</gene>
<dbReference type="Proteomes" id="UP000051139">
    <property type="component" value="Unassembled WGS sequence"/>
</dbReference>
<protein>
    <submittedName>
        <fullName evidence="2">DNA recombination protein RecT</fullName>
    </submittedName>
</protein>
<dbReference type="Pfam" id="PF03837">
    <property type="entry name" value="RecT"/>
    <property type="match status" value="1"/>
</dbReference>
<sequence>MANEVINQKDITDQVSSRIKGLEQDGLQLPANYNANNALKAAWFTIQKVQDKNRRPALEVVTRESVANSLLNMVTQGLSPAKTQAYFIVRGNELQLQRSYFGTQAAVKRLTNVDDIWAEVIHEDDTFEIGADHGRTVVAEFKPKFANQDKPLIGAFAVVKKTDGEQVYTVMTKAEIEQAWSHRQNHGDVQKEFPQEMAKRTVINRAAKNFLNTSDDSDLLVESINDTTSDEYDNDKRKDITPAKESKDTQDLLNGFQDSSQSQQSLVVSQASQSASTSANSVETSVSTAEDIINDYEQSQSSKGDETVDKEKDVHQGDIFNQADNPHK</sequence>
<dbReference type="GO" id="GO:0003677">
    <property type="term" value="F:DNA binding"/>
    <property type="evidence" value="ECO:0007669"/>
    <property type="project" value="InterPro"/>
</dbReference>
<dbReference type="EMBL" id="JQCB01000003">
    <property type="protein sequence ID" value="KRN96730.1"/>
    <property type="molecule type" value="Genomic_DNA"/>
</dbReference>
<feature type="compositionally biased region" description="Basic and acidic residues" evidence="1">
    <location>
        <begin position="303"/>
        <end position="316"/>
    </location>
</feature>
<dbReference type="Proteomes" id="UP000321429">
    <property type="component" value="Unassembled WGS sequence"/>
</dbReference>
<accession>A0A0R2LCG1</accession>
<evidence type="ECO:0000313" key="5">
    <source>
        <dbReference type="Proteomes" id="UP000321429"/>
    </source>
</evidence>
<comment type="caution">
    <text evidence="3">The sequence shown here is derived from an EMBL/GenBank/DDBJ whole genome shotgun (WGS) entry which is preliminary data.</text>
</comment>
<name>A0A0R2LCG1_9LACO</name>
<dbReference type="EMBL" id="BJUD01000022">
    <property type="protein sequence ID" value="GEK28880.1"/>
    <property type="molecule type" value="Genomic_DNA"/>
</dbReference>
<dbReference type="RefSeq" id="WP_057809448.1">
    <property type="nucleotide sequence ID" value="NZ_BJUD01000022.1"/>
</dbReference>
<dbReference type="OrthoDB" id="1045432at2"/>
<dbReference type="InterPro" id="IPR018330">
    <property type="entry name" value="RecT_fam"/>
</dbReference>
<dbReference type="PATRIC" id="fig|348151.3.peg.1296"/>
<dbReference type="GO" id="GO:0006259">
    <property type="term" value="P:DNA metabolic process"/>
    <property type="evidence" value="ECO:0007669"/>
    <property type="project" value="InterPro"/>
</dbReference>
<feature type="region of interest" description="Disordered" evidence="1">
    <location>
        <begin position="228"/>
        <end position="328"/>
    </location>
</feature>
<evidence type="ECO:0000313" key="2">
    <source>
        <dbReference type="EMBL" id="GEK28880.1"/>
    </source>
</evidence>
<feature type="compositionally biased region" description="Low complexity" evidence="1">
    <location>
        <begin position="257"/>
        <end position="282"/>
    </location>
</feature>
<evidence type="ECO:0000313" key="3">
    <source>
        <dbReference type="EMBL" id="KRN96730.1"/>
    </source>
</evidence>
<proteinExistence type="predicted"/>
<evidence type="ECO:0000313" key="4">
    <source>
        <dbReference type="Proteomes" id="UP000051139"/>
    </source>
</evidence>
<feature type="compositionally biased region" description="Basic and acidic residues" evidence="1">
    <location>
        <begin position="234"/>
        <end position="250"/>
    </location>
</feature>
<dbReference type="AlphaFoldDB" id="A0A0R2LCG1"/>
<dbReference type="STRING" id="348151.IV55_GL001265"/>
<keyword evidence="4" id="KW-1185">Reference proteome</keyword>
<organism evidence="3 4">
    <name type="scientific">Furfurilactobacillus siliginis</name>
    <dbReference type="NCBI Taxonomy" id="348151"/>
    <lineage>
        <taxon>Bacteria</taxon>
        <taxon>Bacillati</taxon>
        <taxon>Bacillota</taxon>
        <taxon>Bacilli</taxon>
        <taxon>Lactobacillales</taxon>
        <taxon>Lactobacillaceae</taxon>
        <taxon>Furfurilactobacillus</taxon>
    </lineage>
</organism>
<evidence type="ECO:0000256" key="1">
    <source>
        <dbReference type="SAM" id="MobiDB-lite"/>
    </source>
</evidence>
<reference evidence="3 4" key="1">
    <citation type="journal article" date="2015" name="Genome Announc.">
        <title>Expanding the biotechnology potential of lactobacilli through comparative genomics of 213 strains and associated genera.</title>
        <authorList>
            <person name="Sun Z."/>
            <person name="Harris H.M."/>
            <person name="McCann A."/>
            <person name="Guo C."/>
            <person name="Argimon S."/>
            <person name="Zhang W."/>
            <person name="Yang X."/>
            <person name="Jeffery I.B."/>
            <person name="Cooney J.C."/>
            <person name="Kagawa T.F."/>
            <person name="Liu W."/>
            <person name="Song Y."/>
            <person name="Salvetti E."/>
            <person name="Wrobel A."/>
            <person name="Rasinkangas P."/>
            <person name="Parkhill J."/>
            <person name="Rea M.C."/>
            <person name="O'Sullivan O."/>
            <person name="Ritari J."/>
            <person name="Douillard F.P."/>
            <person name="Paul Ross R."/>
            <person name="Yang R."/>
            <person name="Briner A.E."/>
            <person name="Felis G.E."/>
            <person name="de Vos W.M."/>
            <person name="Barrangou R."/>
            <person name="Klaenhammer T.R."/>
            <person name="Caufield P.W."/>
            <person name="Cui Y."/>
            <person name="Zhang H."/>
            <person name="O'Toole P.W."/>
        </authorList>
    </citation>
    <scope>NUCLEOTIDE SEQUENCE [LARGE SCALE GENOMIC DNA]</scope>
    <source>
        <strain evidence="3 4">DSM 22696</strain>
    </source>
</reference>